<dbReference type="RefSeq" id="WP_378219633.1">
    <property type="nucleotide sequence ID" value="NZ_JBHRTK010000007.1"/>
</dbReference>
<keyword evidence="2" id="KW-1185">Reference proteome</keyword>
<dbReference type="EMBL" id="JBHRTK010000007">
    <property type="protein sequence ID" value="MFC3205817.1"/>
    <property type="molecule type" value="Genomic_DNA"/>
</dbReference>
<accession>A0ABV7K936</accession>
<proteinExistence type="predicted"/>
<evidence type="ECO:0000313" key="2">
    <source>
        <dbReference type="Proteomes" id="UP001595583"/>
    </source>
</evidence>
<dbReference type="Proteomes" id="UP001595583">
    <property type="component" value="Unassembled WGS sequence"/>
</dbReference>
<comment type="caution">
    <text evidence="1">The sequence shown here is derived from an EMBL/GenBank/DDBJ whole genome shotgun (WGS) entry which is preliminary data.</text>
</comment>
<name>A0ABV7K936_9HYPH</name>
<protein>
    <submittedName>
        <fullName evidence="1">Uncharacterized protein</fullName>
    </submittedName>
</protein>
<evidence type="ECO:0000313" key="1">
    <source>
        <dbReference type="EMBL" id="MFC3205817.1"/>
    </source>
</evidence>
<gene>
    <name evidence="1" type="ORF">ACFOHJ_06305</name>
</gene>
<organism evidence="1 2">
    <name type="scientific">Aquamicrobium soli</name>
    <dbReference type="NCBI Taxonomy" id="1811518"/>
    <lineage>
        <taxon>Bacteria</taxon>
        <taxon>Pseudomonadati</taxon>
        <taxon>Pseudomonadota</taxon>
        <taxon>Alphaproteobacteria</taxon>
        <taxon>Hyphomicrobiales</taxon>
        <taxon>Phyllobacteriaceae</taxon>
        <taxon>Aquamicrobium</taxon>
    </lineage>
</organism>
<sequence length="93" mass="10157">MARWTIQSLIDGKMTVTAYCHAVQCGHHQVLDLEKLRDRLGPDAPAMAVDLEPKLVCSKCRGKKLSLIYAADDAKVAGMGKVNGNRYAQTKGK</sequence>
<reference evidence="2" key="1">
    <citation type="journal article" date="2019" name="Int. J. Syst. Evol. Microbiol.">
        <title>The Global Catalogue of Microorganisms (GCM) 10K type strain sequencing project: providing services to taxonomists for standard genome sequencing and annotation.</title>
        <authorList>
            <consortium name="The Broad Institute Genomics Platform"/>
            <consortium name="The Broad Institute Genome Sequencing Center for Infectious Disease"/>
            <person name="Wu L."/>
            <person name="Ma J."/>
        </authorList>
    </citation>
    <scope>NUCLEOTIDE SEQUENCE [LARGE SCALE GENOMIC DNA]</scope>
    <source>
        <strain evidence="2">KCTC 52165</strain>
    </source>
</reference>